<gene>
    <name evidence="2" type="ORF">CVLEPA_LOCUS5279</name>
</gene>
<comment type="caution">
    <text evidence="2">The sequence shown here is derived from an EMBL/GenBank/DDBJ whole genome shotgun (WGS) entry which is preliminary data.</text>
</comment>
<dbReference type="PANTHER" id="PTHR34914:SF1">
    <property type="entry name" value="LYMPHOCYTE EXPANSION MOLECULE"/>
    <property type="match status" value="1"/>
</dbReference>
<feature type="compositionally biased region" description="Polar residues" evidence="1">
    <location>
        <begin position="300"/>
        <end position="310"/>
    </location>
</feature>
<evidence type="ECO:0000256" key="1">
    <source>
        <dbReference type="SAM" id="MobiDB-lite"/>
    </source>
</evidence>
<keyword evidence="3" id="KW-1185">Reference proteome</keyword>
<evidence type="ECO:0000313" key="2">
    <source>
        <dbReference type="EMBL" id="CAK8675737.1"/>
    </source>
</evidence>
<dbReference type="PANTHER" id="PTHR34914">
    <property type="entry name" value="LYMPHOCYTE EXPANSION MOLECULE"/>
    <property type="match status" value="1"/>
</dbReference>
<evidence type="ECO:0008006" key="4">
    <source>
        <dbReference type="Google" id="ProtNLM"/>
    </source>
</evidence>
<protein>
    <recommendedName>
        <fullName evidence="4">Lymphocyte expansion molecule</fullName>
    </recommendedName>
</protein>
<sequence length="412" mass="46505">MATKLYQGAPFGTQTARFDVSGVHPQSKIPGTYTQIPYCKKSTDELKRKLAPGKYSVEVGGFSEQSVNERASGPGWKRSYETMRMAQVPHLLYREQWMKKKELKKKLGPGRYNVNKLDFIYGLEHKPSSTRGICATREQRFRKRLTIDNPAPGTYGKGGVPAALKEEKQAKSASVVGILDAGSSTPRSLPTVGCELAPGRYEKKTFTEEILSKVVSKRGPYDPFTGERNKAIKTGHLAVVAASDLGPGEYRLSSFLDDWKNVHRQKHGQFGKVDQYPKQPSERVYCCTLSQCPRRPTSPAPNSYYQNKSDANQRDLPPFLSSAERFDRRANKFFTGNVNPVGAGRYNVQKWNEAQHRYGSAHVFNSTQPRFYSKERDFFMKERVRQKDVPLSNRIFLVEPDNAKSIRETASA</sequence>
<dbReference type="Proteomes" id="UP001642483">
    <property type="component" value="Unassembled WGS sequence"/>
</dbReference>
<feature type="region of interest" description="Disordered" evidence="1">
    <location>
        <begin position="295"/>
        <end position="316"/>
    </location>
</feature>
<dbReference type="InterPro" id="IPR033557">
    <property type="entry name" value="CIMAP2"/>
</dbReference>
<accession>A0ABP0FBN1</accession>
<name>A0ABP0FBN1_CLALP</name>
<reference evidence="2 3" key="1">
    <citation type="submission" date="2024-02" db="EMBL/GenBank/DDBJ databases">
        <authorList>
            <person name="Daric V."/>
            <person name="Darras S."/>
        </authorList>
    </citation>
    <scope>NUCLEOTIDE SEQUENCE [LARGE SCALE GENOMIC DNA]</scope>
</reference>
<organism evidence="2 3">
    <name type="scientific">Clavelina lepadiformis</name>
    <name type="common">Light-bulb sea squirt</name>
    <name type="synonym">Ascidia lepadiformis</name>
    <dbReference type="NCBI Taxonomy" id="159417"/>
    <lineage>
        <taxon>Eukaryota</taxon>
        <taxon>Metazoa</taxon>
        <taxon>Chordata</taxon>
        <taxon>Tunicata</taxon>
        <taxon>Ascidiacea</taxon>
        <taxon>Aplousobranchia</taxon>
        <taxon>Clavelinidae</taxon>
        <taxon>Clavelina</taxon>
    </lineage>
</organism>
<proteinExistence type="predicted"/>
<evidence type="ECO:0000313" key="3">
    <source>
        <dbReference type="Proteomes" id="UP001642483"/>
    </source>
</evidence>
<dbReference type="EMBL" id="CAWYQH010000024">
    <property type="protein sequence ID" value="CAK8675737.1"/>
    <property type="molecule type" value="Genomic_DNA"/>
</dbReference>